<reference evidence="2 3" key="1">
    <citation type="journal article" date="2023" name="Commun. Biol.">
        <title>Reorganization of the ancestral sex-determining regions during the evolution of trioecy in Pleodorina starrii.</title>
        <authorList>
            <person name="Takahashi K."/>
            <person name="Suzuki S."/>
            <person name="Kawai-Toyooka H."/>
            <person name="Yamamoto K."/>
            <person name="Hamaji T."/>
            <person name="Ootsuki R."/>
            <person name="Yamaguchi H."/>
            <person name="Kawachi M."/>
            <person name="Higashiyama T."/>
            <person name="Nozaki H."/>
        </authorList>
    </citation>
    <scope>NUCLEOTIDE SEQUENCE [LARGE SCALE GENOMIC DNA]</scope>
    <source>
        <strain evidence="2 3">NIES-4479</strain>
    </source>
</reference>
<evidence type="ECO:0000313" key="3">
    <source>
        <dbReference type="Proteomes" id="UP001165080"/>
    </source>
</evidence>
<feature type="compositionally biased region" description="Acidic residues" evidence="1">
    <location>
        <begin position="81"/>
        <end position="96"/>
    </location>
</feature>
<gene>
    <name evidence="2" type="primary">PLESTBF000924</name>
    <name evidence="2" type="ORF">PLESTB_001804300</name>
</gene>
<accession>A0A9W6FA00</accession>
<comment type="caution">
    <text evidence="2">The sequence shown here is derived from an EMBL/GenBank/DDBJ whole genome shotgun (WGS) entry which is preliminary data.</text>
</comment>
<name>A0A9W6FA00_9CHLO</name>
<evidence type="ECO:0000313" key="2">
    <source>
        <dbReference type="EMBL" id="GLC61798.1"/>
    </source>
</evidence>
<feature type="region of interest" description="Disordered" evidence="1">
    <location>
        <begin position="78"/>
        <end position="103"/>
    </location>
</feature>
<dbReference type="EMBL" id="BRXU01000052">
    <property type="protein sequence ID" value="GLC61798.1"/>
    <property type="molecule type" value="Genomic_DNA"/>
</dbReference>
<proteinExistence type="predicted"/>
<protein>
    <submittedName>
        <fullName evidence="2">Uncharacterized protein</fullName>
    </submittedName>
</protein>
<dbReference type="AlphaFoldDB" id="A0A9W6FA00"/>
<organism evidence="2 3">
    <name type="scientific">Pleodorina starrii</name>
    <dbReference type="NCBI Taxonomy" id="330485"/>
    <lineage>
        <taxon>Eukaryota</taxon>
        <taxon>Viridiplantae</taxon>
        <taxon>Chlorophyta</taxon>
        <taxon>core chlorophytes</taxon>
        <taxon>Chlorophyceae</taxon>
        <taxon>CS clade</taxon>
        <taxon>Chlamydomonadales</taxon>
        <taxon>Volvocaceae</taxon>
        <taxon>Pleodorina</taxon>
    </lineage>
</organism>
<dbReference type="Proteomes" id="UP001165080">
    <property type="component" value="Unassembled WGS sequence"/>
</dbReference>
<keyword evidence="3" id="KW-1185">Reference proteome</keyword>
<sequence length="126" mass="14046">MASVTIEQVRDVLSEALAPIRADLKMLSCKKVPLRNGSLPTGEYPRTIMELTVAGNDALPDGSNNPWNKARTINLLRQYDEEYEEDSGNESGDEDEQSPKSRTRRLRLARCLGITPAQLNFAQLTL</sequence>
<evidence type="ECO:0000256" key="1">
    <source>
        <dbReference type="SAM" id="MobiDB-lite"/>
    </source>
</evidence>